<name>A0AAQ4FGG8_AMBAM</name>
<dbReference type="AlphaFoldDB" id="A0AAQ4FGG8"/>
<organism evidence="1 2">
    <name type="scientific">Amblyomma americanum</name>
    <name type="common">Lone star tick</name>
    <dbReference type="NCBI Taxonomy" id="6943"/>
    <lineage>
        <taxon>Eukaryota</taxon>
        <taxon>Metazoa</taxon>
        <taxon>Ecdysozoa</taxon>
        <taxon>Arthropoda</taxon>
        <taxon>Chelicerata</taxon>
        <taxon>Arachnida</taxon>
        <taxon>Acari</taxon>
        <taxon>Parasitiformes</taxon>
        <taxon>Ixodida</taxon>
        <taxon>Ixodoidea</taxon>
        <taxon>Ixodidae</taxon>
        <taxon>Amblyomminae</taxon>
        <taxon>Amblyomma</taxon>
    </lineage>
</organism>
<dbReference type="EMBL" id="JARKHS020002878">
    <property type="protein sequence ID" value="KAK8786220.1"/>
    <property type="molecule type" value="Genomic_DNA"/>
</dbReference>
<keyword evidence="2" id="KW-1185">Reference proteome</keyword>
<comment type="caution">
    <text evidence="1">The sequence shown here is derived from an EMBL/GenBank/DDBJ whole genome shotgun (WGS) entry which is preliminary data.</text>
</comment>
<protein>
    <submittedName>
        <fullName evidence="1">Uncharacterized protein</fullName>
    </submittedName>
</protein>
<evidence type="ECO:0000313" key="2">
    <source>
        <dbReference type="Proteomes" id="UP001321473"/>
    </source>
</evidence>
<evidence type="ECO:0000313" key="1">
    <source>
        <dbReference type="EMBL" id="KAK8786220.1"/>
    </source>
</evidence>
<gene>
    <name evidence="1" type="ORF">V5799_007413</name>
</gene>
<accession>A0AAQ4FGG8</accession>
<proteinExistence type="predicted"/>
<dbReference type="Proteomes" id="UP001321473">
    <property type="component" value="Unassembled WGS sequence"/>
</dbReference>
<reference evidence="1 2" key="1">
    <citation type="journal article" date="2023" name="Arcadia Sci">
        <title>De novo assembly of a long-read Amblyomma americanum tick genome.</title>
        <authorList>
            <person name="Chou S."/>
            <person name="Poskanzer K.E."/>
            <person name="Rollins M."/>
            <person name="Thuy-Boun P.S."/>
        </authorList>
    </citation>
    <scope>NUCLEOTIDE SEQUENCE [LARGE SCALE GENOMIC DNA]</scope>
    <source>
        <strain evidence="1">F_SG_1</strain>
        <tissue evidence="1">Salivary glands</tissue>
    </source>
</reference>
<sequence>MIAPKKRALGEKTKQPLMPQKVNIVTATIKHWGATKGIDMSDIVRSVPRLLMEKIQDVKKALWKTEYDNSMKE</sequence>